<dbReference type="InterPro" id="IPR036942">
    <property type="entry name" value="Beta-barrel_TonB_sf"/>
</dbReference>
<dbReference type="InterPro" id="IPR000531">
    <property type="entry name" value="Beta-barrel_TonB"/>
</dbReference>
<dbReference type="InterPro" id="IPR008969">
    <property type="entry name" value="CarboxyPept-like_regulatory"/>
</dbReference>
<evidence type="ECO:0000313" key="8">
    <source>
        <dbReference type="Proteomes" id="UP000533639"/>
    </source>
</evidence>
<evidence type="ECO:0000256" key="2">
    <source>
        <dbReference type="ARBA" id="ARBA00023136"/>
    </source>
</evidence>
<keyword evidence="2 4" id="KW-0472">Membrane</keyword>
<comment type="caution">
    <text evidence="7">The sequence shown here is derived from an EMBL/GenBank/DDBJ whole genome shotgun (WGS) entry which is preliminary data.</text>
</comment>
<reference evidence="7 8" key="1">
    <citation type="submission" date="2020-06" db="EMBL/GenBank/DDBJ databases">
        <authorList>
            <person name="Criscuolo A."/>
        </authorList>
    </citation>
    <scope>NUCLEOTIDE SEQUENCE [LARGE SCALE GENOMIC DNA]</scope>
    <source>
        <strain evidence="7">PXU-55</strain>
    </source>
</reference>
<feature type="domain" description="TonB-dependent receptor-like beta-barrel" evidence="5">
    <location>
        <begin position="601"/>
        <end position="1014"/>
    </location>
</feature>
<gene>
    <name evidence="7" type="ORF">FLAPXU55_03933</name>
</gene>
<dbReference type="Gene3D" id="2.60.40.1120">
    <property type="entry name" value="Carboxypeptidase-like, regulatory domain"/>
    <property type="match status" value="1"/>
</dbReference>
<comment type="similarity">
    <text evidence="4">Belongs to the TonB-dependent receptor family.</text>
</comment>
<accession>A0A9N8J4S8</accession>
<dbReference type="Pfam" id="PF13715">
    <property type="entry name" value="CarbopepD_reg_2"/>
    <property type="match status" value="1"/>
</dbReference>
<dbReference type="EMBL" id="CAIJDE010000060">
    <property type="protein sequence ID" value="CAC9976209.1"/>
    <property type="molecule type" value="Genomic_DNA"/>
</dbReference>
<dbReference type="RefSeq" id="WP_180860481.1">
    <property type="nucleotide sequence ID" value="NZ_CAIJDE010000060.1"/>
</dbReference>
<evidence type="ECO:0000256" key="1">
    <source>
        <dbReference type="ARBA" id="ARBA00004442"/>
    </source>
</evidence>
<keyword evidence="8" id="KW-1185">Reference proteome</keyword>
<keyword evidence="3" id="KW-0998">Cell outer membrane</keyword>
<dbReference type="SUPFAM" id="SSF56935">
    <property type="entry name" value="Porins"/>
    <property type="match status" value="1"/>
</dbReference>
<dbReference type="AlphaFoldDB" id="A0A9N8J4S8"/>
<evidence type="ECO:0000259" key="6">
    <source>
        <dbReference type="Pfam" id="PF07715"/>
    </source>
</evidence>
<keyword evidence="7" id="KW-0675">Receptor</keyword>
<dbReference type="Pfam" id="PF00593">
    <property type="entry name" value="TonB_dep_Rec_b-barrel"/>
    <property type="match status" value="1"/>
</dbReference>
<protein>
    <submittedName>
        <fullName evidence="7">TonB-dependent receptor</fullName>
    </submittedName>
</protein>
<sequence>MNNDFSRHYFIAIWILLLGFFLGTNTIYSQTGTVSVDFKNSSPQKIIDNLKSQTPYQFVYQKDLDLSFPLVTLKKDNVTIDEVLNDLQTLTNLDFRRTDNNIAVKRNETVKKKRRGKIVGKVVDNNGLSLPGANIKVVETGFGAQSDIDGSYILELEAGEYTIEISVISFQTQKITHVKVEEGEDTPLVVSLKEDAQSLNEVIIVQNYKQATASVEGMLIQQKKAAQFSDGISAEQIARTPDRDVVASLKRITGVTTVNDKYVVVRSMGERWNQAVMDGIALPSTDAYQQNFSFDIIPTAMVESIVVSKSATPDMYANFAGGYVEVKTKDIPKENFTNFSISNSYNSKSTFKDRLTRQEGDYDYWGFDDGRRDYPTNHTTIDPPTSLATSGPFIDYSKQFTQDNFSTYKTYGAPGTTLQFGLGRVYKLKDNNKWGFVGSFIFKNTQETLEIEHTQRGSYQMNSEFTPEKDNSSYSTFTKYGFRNSGNNYNYNSTLGGMFNAAIQLDNHKITVRNTVMHIYNNQLTQISGWADGAYSILEILSGSILPTTSESNYPVYTTFIQNKVEGNHKFDKLEVNWYGAYGNVTKDTKDATFVAIGKGKVGDDIITNYSVDNNGNRFPFSRSYFTNDEVDYNWAVNFKYTFNFRESFTNDIKAGYFGTYKKATNQQESAKLITVGQPTAFATIYEPLSEFLDGSNYYYGGFGWQKYGIYGNKYVGDVKIHSPYLMLDDKIGQYVRLVWGVRAESYLYTQIESQSETPDGFSEAQGDDKVWQFLPSASLIISPTNKMNVRLGYNKSVLRPQFAERLSIPYYDPLRAAKIYNYTNGIVSSVANNYDLKLEWFPSGGEILSFGVYHKDIDNPIEAVGYLNPSGVRDIYNINSNKAKLWGVELEFYKNLSFLGEGDLLKHLFVYGNASVNDTKVTSYVNLDGTGGLYEANRPLYGQSPYTYNLGMDYVGDRFGFSLRHNAVGDQYILVGFDYSAEEIRMPYSQTDAQLSYKFFKKKDLQFKFSIKNMFDTGVQTYNNTNSYSKIEDVPTGSNPRSRFSLGANATNKYDPDIDQVVFKSFAGRTISISLNYDF</sequence>
<organism evidence="7 8">
    <name type="scientific">Flavobacterium panici</name>
    <dbReference type="NCBI Taxonomy" id="2654843"/>
    <lineage>
        <taxon>Bacteria</taxon>
        <taxon>Pseudomonadati</taxon>
        <taxon>Bacteroidota</taxon>
        <taxon>Flavobacteriia</taxon>
        <taxon>Flavobacteriales</taxon>
        <taxon>Flavobacteriaceae</taxon>
        <taxon>Flavobacterium</taxon>
    </lineage>
</organism>
<dbReference type="Pfam" id="PF07715">
    <property type="entry name" value="Plug"/>
    <property type="match status" value="1"/>
</dbReference>
<dbReference type="GO" id="GO:0009279">
    <property type="term" value="C:cell outer membrane"/>
    <property type="evidence" value="ECO:0007669"/>
    <property type="project" value="UniProtKB-SubCell"/>
</dbReference>
<feature type="domain" description="TonB-dependent receptor plug" evidence="6">
    <location>
        <begin position="223"/>
        <end position="320"/>
    </location>
</feature>
<proteinExistence type="inferred from homology"/>
<evidence type="ECO:0000256" key="3">
    <source>
        <dbReference type="ARBA" id="ARBA00023237"/>
    </source>
</evidence>
<evidence type="ECO:0000256" key="4">
    <source>
        <dbReference type="RuleBase" id="RU003357"/>
    </source>
</evidence>
<comment type="subcellular location">
    <subcellularLocation>
        <location evidence="1 4">Cell outer membrane</location>
    </subcellularLocation>
</comment>
<dbReference type="Proteomes" id="UP000533639">
    <property type="component" value="Unassembled WGS sequence"/>
</dbReference>
<dbReference type="Gene3D" id="2.40.170.20">
    <property type="entry name" value="TonB-dependent receptor, beta-barrel domain"/>
    <property type="match status" value="1"/>
</dbReference>
<dbReference type="Gene3D" id="2.170.130.10">
    <property type="entry name" value="TonB-dependent receptor, plug domain"/>
    <property type="match status" value="1"/>
</dbReference>
<name>A0A9N8J4S8_9FLAO</name>
<evidence type="ECO:0000259" key="5">
    <source>
        <dbReference type="Pfam" id="PF00593"/>
    </source>
</evidence>
<dbReference type="PANTHER" id="PTHR40980">
    <property type="entry name" value="PLUG DOMAIN-CONTAINING PROTEIN"/>
    <property type="match status" value="1"/>
</dbReference>
<keyword evidence="4" id="KW-0798">TonB box</keyword>
<evidence type="ECO:0000313" key="7">
    <source>
        <dbReference type="EMBL" id="CAC9976209.1"/>
    </source>
</evidence>
<dbReference type="InterPro" id="IPR012910">
    <property type="entry name" value="Plug_dom"/>
</dbReference>
<dbReference type="PANTHER" id="PTHR40980:SF4">
    <property type="entry name" value="TONB-DEPENDENT RECEPTOR-LIKE BETA-BARREL DOMAIN-CONTAINING PROTEIN"/>
    <property type="match status" value="1"/>
</dbReference>
<dbReference type="SUPFAM" id="SSF49464">
    <property type="entry name" value="Carboxypeptidase regulatory domain-like"/>
    <property type="match status" value="1"/>
</dbReference>
<dbReference type="InterPro" id="IPR037066">
    <property type="entry name" value="Plug_dom_sf"/>
</dbReference>